<gene>
    <name evidence="4" type="ORF">FXV77_08085</name>
</gene>
<feature type="domain" description="DUF5000" evidence="2">
    <location>
        <begin position="257"/>
        <end position="393"/>
    </location>
</feature>
<feature type="domain" description="DUF4959" evidence="1">
    <location>
        <begin position="19"/>
        <end position="122"/>
    </location>
</feature>
<dbReference type="PROSITE" id="PS51257">
    <property type="entry name" value="PROKAR_LIPOPROTEIN"/>
    <property type="match status" value="1"/>
</dbReference>
<sequence>MKTIKSIITPILAILLTSSCKEEVTKIMYDSDVIPQAVRDPKVENRPGKVEISYTLPRETSLLYVEAEVDMGQGRIVTSKSSNYNHSLEIAGFGASREYEVKLYSVGRNLKRSEPIAVKVNPLEPPVSTIFRSLKVDEAFGGMAIEFENDEEADVSMVVESINENGEWYTVETFYTNKKADVLKVRGLESRLQSFRIFVNDRWGNRSDILNTELTPIYEVELDRSLFTAMKMPNDPNHWNNAVLTFLLNNNLSGAGSYFRADNGTPMPTQVTFDMKQKVRLSRFKFWQRGTVAELNLLYTAGSPRFFELWGSNDPNPDGSFDSWTKIADCELIKPSGLPIPNNSPDDIAAAVEGHEYDIYSADIEPMRYFRIKVLETYGVTDYFWMSLFRLYGQPVN</sequence>
<evidence type="ECO:0000259" key="2">
    <source>
        <dbReference type="Pfam" id="PF16391"/>
    </source>
</evidence>
<evidence type="ECO:0000259" key="1">
    <source>
        <dbReference type="Pfam" id="PF16323"/>
    </source>
</evidence>
<dbReference type="AlphaFoldDB" id="A0A5D4H6S3"/>
<dbReference type="Pfam" id="PF16323">
    <property type="entry name" value="DUF4959"/>
    <property type="match status" value="1"/>
</dbReference>
<reference evidence="4 5" key="1">
    <citation type="submission" date="2019-08" db="EMBL/GenBank/DDBJ databases">
        <title>Phlebobacter frassis gen. nov. sp. nov., a new member of family Sphingobacteriaceae isolated from sand fly rearing media.</title>
        <authorList>
            <person name="Kakumanu M.L."/>
            <person name="Marayati B.F."/>
            <person name="Wada-Katsumata A."/>
            <person name="Wasserberg G."/>
            <person name="Schal C."/>
            <person name="Apperson C.S."/>
            <person name="Ponnusamy L."/>
        </authorList>
    </citation>
    <scope>NUCLEOTIDE SEQUENCE [LARGE SCALE GENOMIC DNA]</scope>
    <source>
        <strain evidence="4 5">SSI9</strain>
    </source>
</reference>
<keyword evidence="5" id="KW-1185">Reference proteome</keyword>
<dbReference type="Gene3D" id="2.60.120.260">
    <property type="entry name" value="Galactose-binding domain-like"/>
    <property type="match status" value="1"/>
</dbReference>
<feature type="domain" description="DUF5126" evidence="3">
    <location>
        <begin position="123"/>
        <end position="224"/>
    </location>
</feature>
<dbReference type="InterPro" id="IPR033431">
    <property type="entry name" value="DUF5126"/>
</dbReference>
<evidence type="ECO:0000259" key="3">
    <source>
        <dbReference type="Pfam" id="PF17166"/>
    </source>
</evidence>
<comment type="caution">
    <text evidence="4">The sequence shown here is derived from an EMBL/GenBank/DDBJ whole genome shotgun (WGS) entry which is preliminary data.</text>
</comment>
<proteinExistence type="predicted"/>
<evidence type="ECO:0000313" key="4">
    <source>
        <dbReference type="EMBL" id="TYR36466.1"/>
    </source>
</evidence>
<dbReference type="EMBL" id="VTAV01000004">
    <property type="protein sequence ID" value="TYR36466.1"/>
    <property type="molecule type" value="Genomic_DNA"/>
</dbReference>
<dbReference type="Proteomes" id="UP000322362">
    <property type="component" value="Unassembled WGS sequence"/>
</dbReference>
<name>A0A5D4H6S3_9SPHI</name>
<protein>
    <submittedName>
        <fullName evidence="4">DUF5126 domain-containing protein</fullName>
    </submittedName>
</protein>
<dbReference type="InterPro" id="IPR032527">
    <property type="entry name" value="DUF4959"/>
</dbReference>
<dbReference type="Pfam" id="PF17166">
    <property type="entry name" value="DUF5126"/>
    <property type="match status" value="1"/>
</dbReference>
<dbReference type="InterPro" id="IPR032164">
    <property type="entry name" value="DUF5000"/>
</dbReference>
<dbReference type="Pfam" id="PF16391">
    <property type="entry name" value="DUF5000"/>
    <property type="match status" value="1"/>
</dbReference>
<evidence type="ECO:0000313" key="5">
    <source>
        <dbReference type="Proteomes" id="UP000322362"/>
    </source>
</evidence>
<dbReference type="RefSeq" id="WP_148918723.1">
    <property type="nucleotide sequence ID" value="NZ_VTAV01000004.1"/>
</dbReference>
<organism evidence="4 5">
    <name type="scientific">Sphingobacterium phlebotomi</name>
    <dbReference type="NCBI Taxonomy" id="2605433"/>
    <lineage>
        <taxon>Bacteria</taxon>
        <taxon>Pseudomonadati</taxon>
        <taxon>Bacteroidota</taxon>
        <taxon>Sphingobacteriia</taxon>
        <taxon>Sphingobacteriales</taxon>
        <taxon>Sphingobacteriaceae</taxon>
        <taxon>Sphingobacterium</taxon>
    </lineage>
</organism>
<accession>A0A5D4H6S3</accession>